<evidence type="ECO:0000256" key="2">
    <source>
        <dbReference type="ARBA" id="ARBA00008571"/>
    </source>
</evidence>
<sequence>MSDHNATDRPLDERALSKLRWRCRRGLLENDLFIERFFARHESGLTVRQAQALEVLMDLSDNDLLDLLLGRKEPQDAIAQDDVAQVLGLLRSARNPV</sequence>
<comment type="caution">
    <text evidence="6">The sequence shown here is derived from an EMBL/GenBank/DDBJ whole genome shotgun (WGS) entry which is preliminary data.</text>
</comment>
<dbReference type="Proteomes" id="UP001156903">
    <property type="component" value="Unassembled WGS sequence"/>
</dbReference>
<keyword evidence="4" id="KW-0963">Cytoplasm</keyword>
<dbReference type="Pfam" id="PF03937">
    <property type="entry name" value="Sdh5"/>
    <property type="match status" value="1"/>
</dbReference>
<comment type="subcellular location">
    <subcellularLocation>
        <location evidence="1">Cytoplasm</location>
    </subcellularLocation>
</comment>
<dbReference type="InterPro" id="IPR050531">
    <property type="entry name" value="SdhE_FAD_assembly_factor"/>
</dbReference>
<dbReference type="PANTHER" id="PTHR39585">
    <property type="entry name" value="FAD ASSEMBLY FACTOR SDHE"/>
    <property type="match status" value="1"/>
</dbReference>
<dbReference type="Gene3D" id="1.10.150.250">
    <property type="entry name" value="Flavinator of succinate dehydrogenase"/>
    <property type="match status" value="1"/>
</dbReference>
<dbReference type="SUPFAM" id="SSF109910">
    <property type="entry name" value="YgfY-like"/>
    <property type="match status" value="1"/>
</dbReference>
<evidence type="ECO:0000256" key="3">
    <source>
        <dbReference type="ARBA" id="ARBA00019418"/>
    </source>
</evidence>
<evidence type="ECO:0000256" key="5">
    <source>
        <dbReference type="ARBA" id="ARBA00023186"/>
    </source>
</evidence>
<evidence type="ECO:0000313" key="6">
    <source>
        <dbReference type="EMBL" id="GLS13709.1"/>
    </source>
</evidence>
<organism evidence="6 7">
    <name type="scientific">Hydrogenophaga electricum</name>
    <dbReference type="NCBI Taxonomy" id="1230953"/>
    <lineage>
        <taxon>Bacteria</taxon>
        <taxon>Pseudomonadati</taxon>
        <taxon>Pseudomonadota</taxon>
        <taxon>Betaproteobacteria</taxon>
        <taxon>Burkholderiales</taxon>
        <taxon>Comamonadaceae</taxon>
        <taxon>Hydrogenophaga</taxon>
    </lineage>
</organism>
<comment type="similarity">
    <text evidence="2">Belongs to the SdhE FAD assembly factor family.</text>
</comment>
<accession>A0ABQ6C3Y1</accession>
<dbReference type="InterPro" id="IPR005631">
    <property type="entry name" value="SDH"/>
</dbReference>
<name>A0ABQ6C3Y1_9BURK</name>
<evidence type="ECO:0000313" key="7">
    <source>
        <dbReference type="Proteomes" id="UP001156903"/>
    </source>
</evidence>
<reference evidence="7" key="1">
    <citation type="journal article" date="2019" name="Int. J. Syst. Evol. Microbiol.">
        <title>The Global Catalogue of Microorganisms (GCM) 10K type strain sequencing project: providing services to taxonomists for standard genome sequencing and annotation.</title>
        <authorList>
            <consortium name="The Broad Institute Genomics Platform"/>
            <consortium name="The Broad Institute Genome Sequencing Center for Infectious Disease"/>
            <person name="Wu L."/>
            <person name="Ma J."/>
        </authorList>
    </citation>
    <scope>NUCLEOTIDE SEQUENCE [LARGE SCALE GENOMIC DNA]</scope>
    <source>
        <strain evidence="7">NBRC 109341</strain>
    </source>
</reference>
<keyword evidence="5" id="KW-0143">Chaperone</keyword>
<dbReference type="InterPro" id="IPR036714">
    <property type="entry name" value="SDH_sf"/>
</dbReference>
<dbReference type="RefSeq" id="WP_234263614.1">
    <property type="nucleotide sequence ID" value="NZ_BSPB01000006.1"/>
</dbReference>
<proteinExistence type="inferred from homology"/>
<dbReference type="PANTHER" id="PTHR39585:SF1">
    <property type="entry name" value="FAD ASSEMBLY FACTOR SDHE"/>
    <property type="match status" value="1"/>
</dbReference>
<gene>
    <name evidence="6" type="ORF">GCM10007935_11390</name>
</gene>
<dbReference type="EMBL" id="BSPB01000006">
    <property type="protein sequence ID" value="GLS13709.1"/>
    <property type="molecule type" value="Genomic_DNA"/>
</dbReference>
<evidence type="ECO:0000256" key="4">
    <source>
        <dbReference type="ARBA" id="ARBA00022490"/>
    </source>
</evidence>
<protein>
    <recommendedName>
        <fullName evidence="3">FAD assembly factor SdhE</fullName>
    </recommendedName>
</protein>
<evidence type="ECO:0000256" key="1">
    <source>
        <dbReference type="ARBA" id="ARBA00004496"/>
    </source>
</evidence>
<keyword evidence="7" id="KW-1185">Reference proteome</keyword>